<evidence type="ECO:0000313" key="2">
    <source>
        <dbReference type="Proteomes" id="UP000008953"/>
    </source>
</evidence>
<dbReference type="Proteomes" id="UP000008953">
    <property type="component" value="Chromosome"/>
</dbReference>
<reference evidence="1 2" key="2">
    <citation type="submission" date="2010-03" db="EMBL/GenBank/DDBJ databases">
        <authorList>
            <person name="Pajon A."/>
        </authorList>
    </citation>
    <scope>NUCLEOTIDE SEQUENCE [LARGE SCALE GENOMIC DNA]</scope>
    <source>
        <strain evidence="1 2">XB6B4</strain>
    </source>
</reference>
<dbReference type="AlphaFoldDB" id="D4L2U9"/>
<sequence length="18" mass="2088">MSDGYLAEELEIEYKKGI</sequence>
<dbReference type="HOGENOM" id="CLU_3430873_0_0_9"/>
<gene>
    <name evidence="1" type="ORF">RO1_36920</name>
</gene>
<name>D4L2U9_9FIRM</name>
<evidence type="ECO:0000313" key="1">
    <source>
        <dbReference type="EMBL" id="CBL13939.1"/>
    </source>
</evidence>
<proteinExistence type="predicted"/>
<dbReference type="KEGG" id="rix:RO1_36920"/>
<reference evidence="1 2" key="1">
    <citation type="submission" date="2010-03" db="EMBL/GenBank/DDBJ databases">
        <title>The genome sequence of Roseburia intestinalis XB6B4.</title>
        <authorList>
            <consortium name="metaHIT consortium -- http://www.metahit.eu/"/>
            <person name="Pajon A."/>
            <person name="Turner K."/>
            <person name="Parkhill J."/>
            <person name="Bernalier A."/>
        </authorList>
    </citation>
    <scope>NUCLEOTIDE SEQUENCE [LARGE SCALE GENOMIC DNA]</scope>
    <source>
        <strain evidence="1 2">XB6B4</strain>
    </source>
</reference>
<organism evidence="1 2">
    <name type="scientific">Roseburia intestinalis XB6B4</name>
    <dbReference type="NCBI Taxonomy" id="718255"/>
    <lineage>
        <taxon>Bacteria</taxon>
        <taxon>Bacillati</taxon>
        <taxon>Bacillota</taxon>
        <taxon>Clostridia</taxon>
        <taxon>Lachnospirales</taxon>
        <taxon>Lachnospiraceae</taxon>
        <taxon>Roseburia</taxon>
    </lineage>
</organism>
<accession>D4L2U9</accession>
<protein>
    <submittedName>
        <fullName evidence="1">Uncharacterized protein</fullName>
    </submittedName>
</protein>
<dbReference type="EMBL" id="FP929050">
    <property type="protein sequence ID" value="CBL13939.1"/>
    <property type="molecule type" value="Genomic_DNA"/>
</dbReference>